<feature type="domain" description="DNA replication checkpoint mediator MRC1" evidence="6">
    <location>
        <begin position="682"/>
        <end position="819"/>
    </location>
</feature>
<dbReference type="Proteomes" id="UP000262825">
    <property type="component" value="Unassembled WGS sequence"/>
</dbReference>
<comment type="subcellular location">
    <subcellularLocation>
        <location evidence="1">Nucleus</location>
    </subcellularLocation>
</comment>
<keyword evidence="8" id="KW-1185">Reference proteome</keyword>
<feature type="coiled-coil region" evidence="4">
    <location>
        <begin position="460"/>
        <end position="494"/>
    </location>
</feature>
<evidence type="ECO:0000256" key="3">
    <source>
        <dbReference type="ARBA" id="ARBA00023242"/>
    </source>
</evidence>
<evidence type="ECO:0000313" key="7">
    <source>
        <dbReference type="EMBL" id="SSD58885.1"/>
    </source>
</evidence>
<keyword evidence="3" id="KW-0539">Nucleus</keyword>
<keyword evidence="4" id="KW-0175">Coiled coil</keyword>
<sequence length="1025" mass="117790">MELFDTLFNIATKKRTIYEKNVDFNDPSSQEYDTQLVPEQSPDEYKTGGDDVYENTNLKTLDFITKVKNRLEGKNVISEKPHKSLETLEADVSSHSPLTPNNETINTKVFEGDDLEIENMLLTQKVTKNVSQTQVINTKERQIYKAQQYEYNNYEDRQDIQLFNKYSQPHDNTQQGKLKKELPSQTQLIKKETSNMDTQVIETQNVSNSPEYSLETQPIVDDITTISINNSCTQILGNTASSSKVLPSKTVEAPTLKLYEVQQRITLEEENNEKAVKEARVIDNPKRSIERKKQRFTKQQLLNAFNNSDEDSENDEPKPKLTTIVKNIPNNAGFSSSDDDEFKIELKKTSNDNEYSKPSKILQRYTQTLKTKKVIELDSDDEKSHPSNNLAINPADDIDKEETVLKSASSKAALLGIRAKKSKKKNGKKGKKQLLIKTGHTGSLQDLLQELRQVNRNQILKNKKELIEKQGLTMEELEKEHKEVENLLEQEIQRNLRIRAKEKEREKASKKQIEQQKLVGEESGIIDEVPESDDNVYVPYSNEEGGSEEASVSDDSEHEQHTLEVEEDHLDVVYGKKEDSDYKIDLNEGKEEVGKGEDDVDNEEEKIVLSKKTRKFNFIEEPNKSAPLLLTSKIGDISDNDLLSSEDTDEEDEAAYKEKMALAIRKNRNKEKKKEKLHKEMKKKGIYELYDMEAEESEDEWHGLGGADGEESDEYDPELEKMVDDYTKQNFNPDEIRKLIASEEKAHDEKMVNKILHDIKNGGFRKRGRGALDIELSDDEDDELKKYRLKKRELLRKRMLENKENRELAQNNKRTAFFNSILNDDLEEENKLFAGEEEEEEEGEEGRRGKEKDSQTVNESEGTNKVVLTKDFVSKTLSFLTSKTDDLQDEFELSRIQHDSSYEIPDLHKLKQNSSIKSFDSKQIRSSIKEHDDDLITSFGSSFVPSAVESFISKSDINSKFKNGSKSVKISKSYRAVGSSKASITYFGKKRQLKAPSRTEKEKHFLIGNRQFSSRLIRKTENTFE</sequence>
<evidence type="ECO:0000256" key="1">
    <source>
        <dbReference type="ARBA" id="ARBA00004123"/>
    </source>
</evidence>
<protein>
    <recommendedName>
        <fullName evidence="6">DNA replication checkpoint mediator MRC1 domain-containing protein</fullName>
    </recommendedName>
</protein>
<organism evidence="7 8">
    <name type="scientific">Saccharomycodes ludwigii</name>
    <dbReference type="NCBI Taxonomy" id="36035"/>
    <lineage>
        <taxon>Eukaryota</taxon>
        <taxon>Fungi</taxon>
        <taxon>Dikarya</taxon>
        <taxon>Ascomycota</taxon>
        <taxon>Saccharomycotina</taxon>
        <taxon>Saccharomycetes</taxon>
        <taxon>Saccharomycodales</taxon>
        <taxon>Saccharomycodaceae</taxon>
        <taxon>Saccharomycodes</taxon>
    </lineage>
</organism>
<evidence type="ECO:0000256" key="2">
    <source>
        <dbReference type="ARBA" id="ARBA00022553"/>
    </source>
</evidence>
<feature type="compositionally biased region" description="Acidic residues" evidence="5">
    <location>
        <begin position="835"/>
        <end position="844"/>
    </location>
</feature>
<feature type="compositionally biased region" description="Basic and acidic residues" evidence="5">
    <location>
        <begin position="845"/>
        <end position="854"/>
    </location>
</feature>
<dbReference type="VEuPathDB" id="FungiDB:SCODWIG_00646"/>
<dbReference type="AlphaFoldDB" id="A0A376B2H6"/>
<dbReference type="Pfam" id="PF09444">
    <property type="entry name" value="MRC1"/>
    <property type="match status" value="1"/>
</dbReference>
<evidence type="ECO:0000256" key="5">
    <source>
        <dbReference type="SAM" id="MobiDB-lite"/>
    </source>
</evidence>
<keyword evidence="2" id="KW-0597">Phosphoprotein</keyword>
<dbReference type="InterPro" id="IPR024146">
    <property type="entry name" value="Claspin"/>
</dbReference>
<dbReference type="InterPro" id="IPR018564">
    <property type="entry name" value="Repl_chkpnt_MRC1_dom"/>
</dbReference>
<evidence type="ECO:0000256" key="4">
    <source>
        <dbReference type="SAM" id="Coils"/>
    </source>
</evidence>
<gene>
    <name evidence="7" type="ORF">SCODWIG_00646</name>
</gene>
<dbReference type="GO" id="GO:0033314">
    <property type="term" value="P:mitotic DNA replication checkpoint signaling"/>
    <property type="evidence" value="ECO:0007669"/>
    <property type="project" value="TreeGrafter"/>
</dbReference>
<dbReference type="GO" id="GO:0010997">
    <property type="term" value="F:anaphase-promoting complex binding"/>
    <property type="evidence" value="ECO:0007669"/>
    <property type="project" value="TreeGrafter"/>
</dbReference>
<proteinExistence type="predicted"/>
<dbReference type="GO" id="GO:0007095">
    <property type="term" value="P:mitotic G2 DNA damage checkpoint signaling"/>
    <property type="evidence" value="ECO:0007669"/>
    <property type="project" value="TreeGrafter"/>
</dbReference>
<dbReference type="PANTHER" id="PTHR14396">
    <property type="entry name" value="CLASPIN"/>
    <property type="match status" value="1"/>
</dbReference>
<feature type="region of interest" description="Disordered" evidence="5">
    <location>
        <begin position="525"/>
        <end position="568"/>
    </location>
</feature>
<reference evidence="8" key="1">
    <citation type="submission" date="2018-06" db="EMBL/GenBank/DDBJ databases">
        <authorList>
            <person name="Guldener U."/>
        </authorList>
    </citation>
    <scope>NUCLEOTIDE SEQUENCE [LARGE SCALE GENOMIC DNA]</scope>
    <source>
        <strain evidence="8">UTAD17</strain>
    </source>
</reference>
<dbReference type="PANTHER" id="PTHR14396:SF10">
    <property type="entry name" value="CLASPIN"/>
    <property type="match status" value="1"/>
</dbReference>
<evidence type="ECO:0000259" key="6">
    <source>
        <dbReference type="Pfam" id="PF09444"/>
    </source>
</evidence>
<dbReference type="GO" id="GO:0005634">
    <property type="term" value="C:nucleus"/>
    <property type="evidence" value="ECO:0007669"/>
    <property type="project" value="UniProtKB-SubCell"/>
</dbReference>
<evidence type="ECO:0000313" key="8">
    <source>
        <dbReference type="Proteomes" id="UP000262825"/>
    </source>
</evidence>
<feature type="coiled-coil region" evidence="4">
    <location>
        <begin position="777"/>
        <end position="812"/>
    </location>
</feature>
<accession>A0A376B2H6</accession>
<feature type="compositionally biased region" description="Acidic residues" evidence="5">
    <location>
        <begin position="545"/>
        <end position="557"/>
    </location>
</feature>
<name>A0A376B2H6_9ASCO</name>
<dbReference type="EMBL" id="UFAJ01000060">
    <property type="protein sequence ID" value="SSD58885.1"/>
    <property type="molecule type" value="Genomic_DNA"/>
</dbReference>
<feature type="compositionally biased region" description="Basic and acidic residues" evidence="5">
    <location>
        <begin position="558"/>
        <end position="568"/>
    </location>
</feature>
<feature type="compositionally biased region" description="Acidic residues" evidence="5">
    <location>
        <begin position="525"/>
        <end position="534"/>
    </location>
</feature>
<feature type="region of interest" description="Disordered" evidence="5">
    <location>
        <begin position="829"/>
        <end position="862"/>
    </location>
</feature>